<name>A0A0B1Q3S0_9HYPH</name>
<dbReference type="EMBL" id="JRFJ01000004">
    <property type="protein sequence ID" value="KHJ54016.1"/>
    <property type="molecule type" value="Genomic_DNA"/>
</dbReference>
<dbReference type="PANTHER" id="PTHR33677:SF3">
    <property type="entry name" value="COPPER-SENSING TRANSCRIPTIONAL REPRESSOR RICR"/>
    <property type="match status" value="1"/>
</dbReference>
<dbReference type="OrthoDB" id="9811244at2"/>
<protein>
    <submittedName>
        <fullName evidence="2">Copper-sensing transcriptional repressor CsoR family protein</fullName>
    </submittedName>
</protein>
<dbReference type="InterPro" id="IPR003735">
    <property type="entry name" value="Metal_Tscrpt_repr"/>
</dbReference>
<reference evidence="2 3" key="1">
    <citation type="submission" date="2014-09" db="EMBL/GenBank/DDBJ databases">
        <title>Isolation and characterization of Aurantimonas altamirensis ON-56566 from clinical sample following a dog bite.</title>
        <authorList>
            <person name="Eshaghi A."/>
            <person name="Li A."/>
            <person name="Shahinas D."/>
            <person name="Bahn P."/>
            <person name="Kus J.V."/>
            <person name="Patel S.N."/>
        </authorList>
    </citation>
    <scope>NUCLEOTIDE SEQUENCE [LARGE SCALE GENOMIC DNA]</scope>
    <source>
        <strain evidence="2 3">ON-56566</strain>
    </source>
</reference>
<comment type="caution">
    <text evidence="2">The sequence shown here is derived from an EMBL/GenBank/DDBJ whole genome shotgun (WGS) entry which is preliminary data.</text>
</comment>
<dbReference type="GO" id="GO:0045892">
    <property type="term" value="P:negative regulation of DNA-templated transcription"/>
    <property type="evidence" value="ECO:0007669"/>
    <property type="project" value="UniProtKB-ARBA"/>
</dbReference>
<dbReference type="InterPro" id="IPR038390">
    <property type="entry name" value="Metal_Tscrpt_repr_sf"/>
</dbReference>
<dbReference type="PANTHER" id="PTHR33677">
    <property type="entry name" value="TRANSCRIPTIONAL REPRESSOR FRMR-RELATED"/>
    <property type="match status" value="1"/>
</dbReference>
<dbReference type="GeneID" id="97241196"/>
<dbReference type="STRING" id="370622.LA66_15710"/>
<dbReference type="CDD" id="cd10148">
    <property type="entry name" value="CsoR-like_DUF156"/>
    <property type="match status" value="1"/>
</dbReference>
<dbReference type="Proteomes" id="UP000030826">
    <property type="component" value="Unassembled WGS sequence"/>
</dbReference>
<evidence type="ECO:0000313" key="3">
    <source>
        <dbReference type="Proteomes" id="UP000030826"/>
    </source>
</evidence>
<dbReference type="GO" id="GO:0003677">
    <property type="term" value="F:DNA binding"/>
    <property type="evidence" value="ECO:0007669"/>
    <property type="project" value="InterPro"/>
</dbReference>
<dbReference type="Gene3D" id="1.20.58.1000">
    <property type="entry name" value="Metal-sensitive repressor, helix protomer"/>
    <property type="match status" value="1"/>
</dbReference>
<sequence>MCQKDNKALRARLKRIEGQVRGVSQMVADDRYCIDILHQIHAIKAALAKVETEILKTHAACCVEEAIAAGDADAQRRKFSELVEVFAKAKL</sequence>
<proteinExistence type="inferred from homology"/>
<dbReference type="RefSeq" id="WP_028034411.1">
    <property type="nucleotide sequence ID" value="NZ_BBWQ01000022.1"/>
</dbReference>
<evidence type="ECO:0000313" key="2">
    <source>
        <dbReference type="EMBL" id="KHJ54016.1"/>
    </source>
</evidence>
<dbReference type="AlphaFoldDB" id="A0A0B1Q3S0"/>
<organism evidence="2 3">
    <name type="scientific">Aureimonas altamirensis</name>
    <dbReference type="NCBI Taxonomy" id="370622"/>
    <lineage>
        <taxon>Bacteria</taxon>
        <taxon>Pseudomonadati</taxon>
        <taxon>Pseudomonadota</taxon>
        <taxon>Alphaproteobacteria</taxon>
        <taxon>Hyphomicrobiales</taxon>
        <taxon>Aurantimonadaceae</taxon>
        <taxon>Aureimonas</taxon>
    </lineage>
</organism>
<dbReference type="Pfam" id="PF02583">
    <property type="entry name" value="Trns_repr_metal"/>
    <property type="match status" value="1"/>
</dbReference>
<accession>A0A0B1Q3S0</accession>
<gene>
    <name evidence="2" type="ORF">LA66_15710</name>
</gene>
<dbReference type="GO" id="GO:0046872">
    <property type="term" value="F:metal ion binding"/>
    <property type="evidence" value="ECO:0007669"/>
    <property type="project" value="InterPro"/>
</dbReference>
<evidence type="ECO:0000256" key="1">
    <source>
        <dbReference type="ARBA" id="ARBA00005260"/>
    </source>
</evidence>
<comment type="similarity">
    <text evidence="1">Belongs to the FrmR/RcnR family.</text>
</comment>